<dbReference type="PANTHER" id="PTHR31992:SF203">
    <property type="entry name" value="DOF ZINC FINGER PROTEIN"/>
    <property type="match status" value="1"/>
</dbReference>
<reference evidence="13" key="1">
    <citation type="journal article" date="2018" name="Gigascience">
        <title>Genome assembly of the Pink Ipe (Handroanthus impetiginosus, Bignoniaceae), a highly valued, ecologically keystone Neotropical timber forest tree.</title>
        <authorList>
            <person name="Silva-Junior O.B."/>
            <person name="Grattapaglia D."/>
            <person name="Novaes E."/>
            <person name="Collevatti R.G."/>
        </authorList>
    </citation>
    <scope>NUCLEOTIDE SEQUENCE [LARGE SCALE GENOMIC DNA]</scope>
    <source>
        <strain evidence="13">cv. UFG-1</strain>
    </source>
</reference>
<dbReference type="PROSITE" id="PS01361">
    <property type="entry name" value="ZF_DOF_1"/>
    <property type="match status" value="1"/>
</dbReference>
<dbReference type="PANTHER" id="PTHR31992">
    <property type="entry name" value="DOF ZINC FINGER PROTEIN DOF1.4-RELATED"/>
    <property type="match status" value="1"/>
</dbReference>
<evidence type="ECO:0000256" key="7">
    <source>
        <dbReference type="ARBA" id="ARBA00023242"/>
    </source>
</evidence>
<comment type="subcellular location">
    <subcellularLocation>
        <location evidence="8 9">Nucleus</location>
    </subcellularLocation>
</comment>
<gene>
    <name evidence="12" type="ORF">CDL12_11268</name>
</gene>
<dbReference type="AlphaFoldDB" id="A0A2G9HEV8"/>
<feature type="domain" description="Dof-type" evidence="11">
    <location>
        <begin position="52"/>
        <end position="106"/>
    </location>
</feature>
<dbReference type="PROSITE" id="PS50884">
    <property type="entry name" value="ZF_DOF_2"/>
    <property type="match status" value="1"/>
</dbReference>
<evidence type="ECO:0000256" key="9">
    <source>
        <dbReference type="RuleBase" id="RU369094"/>
    </source>
</evidence>
<evidence type="ECO:0000256" key="4">
    <source>
        <dbReference type="ARBA" id="ARBA00023015"/>
    </source>
</evidence>
<dbReference type="Pfam" id="PF02701">
    <property type="entry name" value="Zn_ribbon_Dof"/>
    <property type="match status" value="1"/>
</dbReference>
<evidence type="ECO:0000313" key="13">
    <source>
        <dbReference type="Proteomes" id="UP000231279"/>
    </source>
</evidence>
<evidence type="ECO:0000256" key="5">
    <source>
        <dbReference type="ARBA" id="ARBA00023125"/>
    </source>
</evidence>
<dbReference type="GO" id="GO:0003677">
    <property type="term" value="F:DNA binding"/>
    <property type="evidence" value="ECO:0007669"/>
    <property type="project" value="UniProtKB-UniRule"/>
</dbReference>
<comment type="caution">
    <text evidence="12">The sequence shown here is derived from an EMBL/GenBank/DDBJ whole genome shotgun (WGS) entry which is preliminary data.</text>
</comment>
<dbReference type="STRING" id="429701.A0A2G9HEV8"/>
<keyword evidence="7 8" id="KW-0539">Nucleus</keyword>
<dbReference type="OrthoDB" id="1927254at2759"/>
<dbReference type="EMBL" id="NKXS01001957">
    <property type="protein sequence ID" value="PIN16077.1"/>
    <property type="molecule type" value="Genomic_DNA"/>
</dbReference>
<keyword evidence="3 9" id="KW-0862">Zinc</keyword>
<accession>A0A2G9HEV8</accession>
<evidence type="ECO:0000256" key="10">
    <source>
        <dbReference type="SAM" id="MobiDB-lite"/>
    </source>
</evidence>
<evidence type="ECO:0000256" key="6">
    <source>
        <dbReference type="ARBA" id="ARBA00023163"/>
    </source>
</evidence>
<evidence type="ECO:0000259" key="11">
    <source>
        <dbReference type="PROSITE" id="PS50884"/>
    </source>
</evidence>
<dbReference type="GO" id="GO:0008270">
    <property type="term" value="F:zinc ion binding"/>
    <property type="evidence" value="ECO:0007669"/>
    <property type="project" value="UniProtKB-KW"/>
</dbReference>
<comment type="function">
    <text evidence="9">Transcription factor that binds specifically to a 5'-AA[AG]G-3' consensus core sequence.</text>
</comment>
<evidence type="ECO:0000256" key="3">
    <source>
        <dbReference type="ARBA" id="ARBA00022833"/>
    </source>
</evidence>
<dbReference type="InterPro" id="IPR045174">
    <property type="entry name" value="Dof"/>
</dbReference>
<proteinExistence type="predicted"/>
<keyword evidence="1 9" id="KW-0479">Metal-binding</keyword>
<dbReference type="InterPro" id="IPR003851">
    <property type="entry name" value="Znf_Dof"/>
</dbReference>
<evidence type="ECO:0000256" key="2">
    <source>
        <dbReference type="ARBA" id="ARBA00022771"/>
    </source>
</evidence>
<evidence type="ECO:0000256" key="8">
    <source>
        <dbReference type="PROSITE-ProRule" id="PRU00071"/>
    </source>
</evidence>
<feature type="region of interest" description="Disordered" evidence="10">
    <location>
        <begin position="1"/>
        <end position="53"/>
    </location>
</feature>
<keyword evidence="2 8" id="KW-0863">Zinc-finger</keyword>
<keyword evidence="5 8" id="KW-0238">DNA-binding</keyword>
<dbReference type="Proteomes" id="UP000231279">
    <property type="component" value="Unassembled WGS sequence"/>
</dbReference>
<sequence>MDSLLNSSSSPESMKKHKPTPTLPPKSPDVVSESGERRHSRLGSRTSEPEHLPCPRCDSTNTKFCYYNNYNLSQPRHFCKSCRRYWTRGGALRNVPVGGGTRKTASSSNKRPRVATPATTSNDNDVAGKTEVLDPVALNPNPVSGSVDGAPANLNEAKSASLSCWWSGGLFPLNSYGVGYGPGLGYDHGILNWPMEEVGGGDGGAAVLPDESSGCSTWQMGGGAEGGGVAEGDYFAWPELAISTPARALK</sequence>
<name>A0A2G9HEV8_9LAMI</name>
<keyword evidence="4 9" id="KW-0805">Transcription regulation</keyword>
<dbReference type="GO" id="GO:0005634">
    <property type="term" value="C:nucleus"/>
    <property type="evidence" value="ECO:0007669"/>
    <property type="project" value="UniProtKB-SubCell"/>
</dbReference>
<feature type="compositionally biased region" description="Low complexity" evidence="10">
    <location>
        <begin position="1"/>
        <end position="12"/>
    </location>
</feature>
<evidence type="ECO:0000256" key="1">
    <source>
        <dbReference type="ARBA" id="ARBA00022723"/>
    </source>
</evidence>
<feature type="region of interest" description="Disordered" evidence="10">
    <location>
        <begin position="93"/>
        <end position="127"/>
    </location>
</feature>
<evidence type="ECO:0000313" key="12">
    <source>
        <dbReference type="EMBL" id="PIN16077.1"/>
    </source>
</evidence>
<keyword evidence="13" id="KW-1185">Reference proteome</keyword>
<dbReference type="GO" id="GO:0003700">
    <property type="term" value="F:DNA-binding transcription factor activity"/>
    <property type="evidence" value="ECO:0007669"/>
    <property type="project" value="UniProtKB-UniRule"/>
</dbReference>
<keyword evidence="6 9" id="KW-0804">Transcription</keyword>
<organism evidence="12 13">
    <name type="scientific">Handroanthus impetiginosus</name>
    <dbReference type="NCBI Taxonomy" id="429701"/>
    <lineage>
        <taxon>Eukaryota</taxon>
        <taxon>Viridiplantae</taxon>
        <taxon>Streptophyta</taxon>
        <taxon>Embryophyta</taxon>
        <taxon>Tracheophyta</taxon>
        <taxon>Spermatophyta</taxon>
        <taxon>Magnoliopsida</taxon>
        <taxon>eudicotyledons</taxon>
        <taxon>Gunneridae</taxon>
        <taxon>Pentapetalae</taxon>
        <taxon>asterids</taxon>
        <taxon>lamiids</taxon>
        <taxon>Lamiales</taxon>
        <taxon>Bignoniaceae</taxon>
        <taxon>Crescentiina</taxon>
        <taxon>Tabebuia alliance</taxon>
        <taxon>Handroanthus</taxon>
    </lineage>
</organism>
<protein>
    <recommendedName>
        <fullName evidence="9">Dof zinc finger protein</fullName>
    </recommendedName>
</protein>